<dbReference type="CDD" id="cd05398">
    <property type="entry name" value="NT_ClassII-CCAase"/>
    <property type="match status" value="1"/>
</dbReference>
<dbReference type="InterPro" id="IPR002646">
    <property type="entry name" value="PolA_pol_head_dom"/>
</dbReference>
<evidence type="ECO:0000256" key="1">
    <source>
        <dbReference type="ARBA" id="ARBA00001946"/>
    </source>
</evidence>
<evidence type="ECO:0000313" key="13">
    <source>
        <dbReference type="EMBL" id="CAK0863464.1"/>
    </source>
</evidence>
<keyword evidence="4" id="KW-0819">tRNA processing</keyword>
<evidence type="ECO:0000256" key="2">
    <source>
        <dbReference type="ARBA" id="ARBA00007265"/>
    </source>
</evidence>
<dbReference type="SUPFAM" id="SSF81891">
    <property type="entry name" value="Poly A polymerase C-terminal region-like"/>
    <property type="match status" value="1"/>
</dbReference>
<evidence type="ECO:0000256" key="8">
    <source>
        <dbReference type="ARBA" id="ARBA00022842"/>
    </source>
</evidence>
<dbReference type="Pfam" id="PF01743">
    <property type="entry name" value="PolyA_pol"/>
    <property type="match status" value="1"/>
</dbReference>
<proteinExistence type="inferred from homology"/>
<comment type="caution">
    <text evidence="13">The sequence shown here is derived from an EMBL/GenBank/DDBJ whole genome shotgun (WGS) entry which is preliminary data.</text>
</comment>
<organism evidence="13 14">
    <name type="scientific">Prorocentrum cordatum</name>
    <dbReference type="NCBI Taxonomy" id="2364126"/>
    <lineage>
        <taxon>Eukaryota</taxon>
        <taxon>Sar</taxon>
        <taxon>Alveolata</taxon>
        <taxon>Dinophyceae</taxon>
        <taxon>Prorocentrales</taxon>
        <taxon>Prorocentraceae</taxon>
        <taxon>Prorocentrum</taxon>
    </lineage>
</organism>
<dbReference type="SUPFAM" id="SSF81301">
    <property type="entry name" value="Nucleotidyltransferase"/>
    <property type="match status" value="1"/>
</dbReference>
<sequence length="425" mass="45647">ACATLLSLTSRRRGRGRRAGARAARAAQQGGCVDVEDSWTAGLEAIEAPPVLQLWLEMLDPDLLELISRVEGCGHRAWIVGGAVRDVLRGIAPSDVDIATTMRPSELLEAFPRSISTGERWGVITVRHGGVTCECSVLRAAVGGCLDGRRSSELVPASSLREDLAARDFTINAMAVDAGRGLLYDPFGGLQDSEAGTLRAVSDPASLMLRADALRALRAYRFLGRPAGEGRPRRLDPALRAALVEAAPLLQGISCERILKELKLILQSPGAPDVVRTMIEDGSLQAALPLPAPLAAEGRELRALGGLWRDEATLRTLRRLRPGTLPAARLADPLAEGASPTPPAREQPFAFYAVLDLEATCWERGAAPDGFEAEVRRLPAVLVDGRAGRAVAEFRTFVKPELWPQLSSYCTRLTGISQALGRRVR</sequence>
<evidence type="ECO:0000256" key="7">
    <source>
        <dbReference type="ARBA" id="ARBA00022741"/>
    </source>
</evidence>
<comment type="cofactor">
    <cofactor evidence="1">
        <name>Mg(2+)</name>
        <dbReference type="ChEBI" id="CHEBI:18420"/>
    </cofactor>
</comment>
<dbReference type="InterPro" id="IPR036397">
    <property type="entry name" value="RNaseH_sf"/>
</dbReference>
<evidence type="ECO:0000256" key="9">
    <source>
        <dbReference type="RuleBase" id="RU003953"/>
    </source>
</evidence>
<dbReference type="PANTHER" id="PTHR46173:SF1">
    <property type="entry name" value="CCA TRNA NUCLEOTIDYLTRANSFERASE 1, MITOCHONDRIAL"/>
    <property type="match status" value="1"/>
</dbReference>
<dbReference type="InterPro" id="IPR012337">
    <property type="entry name" value="RNaseH-like_sf"/>
</dbReference>
<feature type="non-terminal residue" evidence="13">
    <location>
        <position position="1"/>
    </location>
</feature>
<evidence type="ECO:0000259" key="10">
    <source>
        <dbReference type="Pfam" id="PF00929"/>
    </source>
</evidence>
<evidence type="ECO:0000256" key="4">
    <source>
        <dbReference type="ARBA" id="ARBA00022694"/>
    </source>
</evidence>
<dbReference type="SUPFAM" id="SSF53098">
    <property type="entry name" value="Ribonuclease H-like"/>
    <property type="match status" value="1"/>
</dbReference>
<dbReference type="InterPro" id="IPR032828">
    <property type="entry name" value="PolyA_RNA-bd"/>
</dbReference>
<keyword evidence="9" id="KW-0694">RNA-binding</keyword>
<name>A0ABN9UTT5_9DINO</name>
<keyword evidence="8" id="KW-0460">Magnesium</keyword>
<evidence type="ECO:0000259" key="11">
    <source>
        <dbReference type="Pfam" id="PF01743"/>
    </source>
</evidence>
<evidence type="ECO:0000256" key="5">
    <source>
        <dbReference type="ARBA" id="ARBA00022695"/>
    </source>
</evidence>
<keyword evidence="3 9" id="KW-0808">Transferase</keyword>
<evidence type="ECO:0000259" key="12">
    <source>
        <dbReference type="Pfam" id="PF12627"/>
    </source>
</evidence>
<protein>
    <recommendedName>
        <fullName evidence="15">Poly A polymerase head domain-containing protein</fullName>
    </recommendedName>
</protein>
<gene>
    <name evidence="13" type="ORF">PCOR1329_LOCUS51594</name>
</gene>
<evidence type="ECO:0008006" key="15">
    <source>
        <dbReference type="Google" id="ProtNLM"/>
    </source>
</evidence>
<feature type="domain" description="tRNA nucleotidyltransferase/poly(A) polymerase RNA and SrmB- binding" evidence="12">
    <location>
        <begin position="235"/>
        <end position="289"/>
    </location>
</feature>
<dbReference type="InterPro" id="IPR050264">
    <property type="entry name" value="Bact_CCA-adding_enz_type3_sf"/>
</dbReference>
<keyword evidence="14" id="KW-1185">Reference proteome</keyword>
<evidence type="ECO:0000313" key="14">
    <source>
        <dbReference type="Proteomes" id="UP001189429"/>
    </source>
</evidence>
<accession>A0ABN9UTT5</accession>
<dbReference type="PANTHER" id="PTHR46173">
    <property type="entry name" value="CCA TRNA NUCLEOTIDYLTRANSFERASE 1, MITOCHONDRIAL"/>
    <property type="match status" value="1"/>
</dbReference>
<reference evidence="13" key="1">
    <citation type="submission" date="2023-10" db="EMBL/GenBank/DDBJ databases">
        <authorList>
            <person name="Chen Y."/>
            <person name="Shah S."/>
            <person name="Dougan E. K."/>
            <person name="Thang M."/>
            <person name="Chan C."/>
        </authorList>
    </citation>
    <scope>NUCLEOTIDE SEQUENCE [LARGE SCALE GENOMIC DNA]</scope>
</reference>
<dbReference type="InterPro" id="IPR013520">
    <property type="entry name" value="Ribonucl_H"/>
</dbReference>
<feature type="domain" description="Exonuclease" evidence="10">
    <location>
        <begin position="354"/>
        <end position="419"/>
    </location>
</feature>
<dbReference type="InterPro" id="IPR043519">
    <property type="entry name" value="NT_sf"/>
</dbReference>
<dbReference type="Gene3D" id="3.30.460.10">
    <property type="entry name" value="Beta Polymerase, domain 2"/>
    <property type="match status" value="1"/>
</dbReference>
<dbReference type="Proteomes" id="UP001189429">
    <property type="component" value="Unassembled WGS sequence"/>
</dbReference>
<keyword evidence="7" id="KW-0547">Nucleotide-binding</keyword>
<dbReference type="Pfam" id="PF12627">
    <property type="entry name" value="PolyA_pol_RNAbd"/>
    <property type="match status" value="1"/>
</dbReference>
<evidence type="ECO:0000256" key="3">
    <source>
        <dbReference type="ARBA" id="ARBA00022679"/>
    </source>
</evidence>
<comment type="similarity">
    <text evidence="2 9">Belongs to the tRNA nucleotidyltransferase/poly(A) polymerase family.</text>
</comment>
<dbReference type="Pfam" id="PF00929">
    <property type="entry name" value="RNase_T"/>
    <property type="match status" value="1"/>
</dbReference>
<keyword evidence="6" id="KW-0479">Metal-binding</keyword>
<evidence type="ECO:0000256" key="6">
    <source>
        <dbReference type="ARBA" id="ARBA00022723"/>
    </source>
</evidence>
<dbReference type="Gene3D" id="3.30.420.10">
    <property type="entry name" value="Ribonuclease H-like superfamily/Ribonuclease H"/>
    <property type="match status" value="1"/>
</dbReference>
<dbReference type="Gene3D" id="1.10.3090.10">
    <property type="entry name" value="cca-adding enzyme, domain 2"/>
    <property type="match status" value="1"/>
</dbReference>
<keyword evidence="5" id="KW-0548">Nucleotidyltransferase</keyword>
<dbReference type="EMBL" id="CAUYUJ010016262">
    <property type="protein sequence ID" value="CAK0863464.1"/>
    <property type="molecule type" value="Genomic_DNA"/>
</dbReference>
<feature type="domain" description="Poly A polymerase head" evidence="11">
    <location>
        <begin position="77"/>
        <end position="199"/>
    </location>
</feature>